<evidence type="ECO:0000256" key="7">
    <source>
        <dbReference type="SAM" id="Coils"/>
    </source>
</evidence>
<dbReference type="FunFam" id="3.40.50.300:FF:000493">
    <property type="entry name" value="Guanine nucleotide-binding protein-like 3-like protein"/>
    <property type="match status" value="1"/>
</dbReference>
<gene>
    <name evidence="10" type="ORF">CTOB1V02_LOCUS11438</name>
</gene>
<dbReference type="InterPro" id="IPR030378">
    <property type="entry name" value="G_CP_dom"/>
</dbReference>
<keyword evidence="2" id="KW-0547">Nucleotide-binding</keyword>
<dbReference type="InterPro" id="IPR006073">
    <property type="entry name" value="GTP-bd"/>
</dbReference>
<dbReference type="InterPro" id="IPR014813">
    <property type="entry name" value="Gnl3_N_dom"/>
</dbReference>
<dbReference type="Gene3D" id="3.40.50.300">
    <property type="entry name" value="P-loop containing nucleotide triphosphate hydrolases"/>
    <property type="match status" value="1"/>
</dbReference>
<evidence type="ECO:0000256" key="1">
    <source>
        <dbReference type="ARBA" id="ARBA00004123"/>
    </source>
</evidence>
<keyword evidence="3 7" id="KW-0175">Coiled coil</keyword>
<dbReference type="PANTHER" id="PTHR11089:SF30">
    <property type="entry name" value="GUANINE NUCLEOTIDE-BINDING PROTEIN-LIKE 3 HOMOLOG"/>
    <property type="match status" value="1"/>
</dbReference>
<protein>
    <recommendedName>
        <fullName evidence="6">Guanine nucleotide-binding protein-like 3 homolog</fullName>
    </recommendedName>
</protein>
<dbReference type="InterPro" id="IPR050755">
    <property type="entry name" value="TRAFAC_YlqF/YawG_RiboMat"/>
</dbReference>
<dbReference type="Pfam" id="PF08701">
    <property type="entry name" value="GN3L_Grn1"/>
    <property type="match status" value="1"/>
</dbReference>
<evidence type="ECO:0000256" key="5">
    <source>
        <dbReference type="ARBA" id="ARBA00023242"/>
    </source>
</evidence>
<evidence type="ECO:0000256" key="6">
    <source>
        <dbReference type="ARBA" id="ARBA00069022"/>
    </source>
</evidence>
<feature type="compositionally biased region" description="Basic residues" evidence="8">
    <location>
        <begin position="22"/>
        <end position="45"/>
    </location>
</feature>
<organism evidence="10">
    <name type="scientific">Cyprideis torosa</name>
    <dbReference type="NCBI Taxonomy" id="163714"/>
    <lineage>
        <taxon>Eukaryota</taxon>
        <taxon>Metazoa</taxon>
        <taxon>Ecdysozoa</taxon>
        <taxon>Arthropoda</taxon>
        <taxon>Crustacea</taxon>
        <taxon>Oligostraca</taxon>
        <taxon>Ostracoda</taxon>
        <taxon>Podocopa</taxon>
        <taxon>Podocopida</taxon>
        <taxon>Cytherocopina</taxon>
        <taxon>Cytheroidea</taxon>
        <taxon>Cytherideidae</taxon>
        <taxon>Cyprideis</taxon>
    </lineage>
</organism>
<name>A0A7R8ZVW5_9CRUS</name>
<evidence type="ECO:0000256" key="8">
    <source>
        <dbReference type="SAM" id="MobiDB-lite"/>
    </source>
</evidence>
<feature type="non-terminal residue" evidence="10">
    <location>
        <position position="1"/>
    </location>
</feature>
<dbReference type="InterPro" id="IPR023179">
    <property type="entry name" value="GTP-bd_ortho_bundle_sf"/>
</dbReference>
<dbReference type="GO" id="GO:0005525">
    <property type="term" value="F:GTP binding"/>
    <property type="evidence" value="ECO:0007669"/>
    <property type="project" value="UniProtKB-KW"/>
</dbReference>
<dbReference type="SUPFAM" id="SSF52540">
    <property type="entry name" value="P-loop containing nucleoside triphosphate hydrolases"/>
    <property type="match status" value="1"/>
</dbReference>
<dbReference type="PANTHER" id="PTHR11089">
    <property type="entry name" value="GTP-BINDING PROTEIN-RELATED"/>
    <property type="match status" value="1"/>
</dbReference>
<feature type="coiled-coil region" evidence="7">
    <location>
        <begin position="61"/>
        <end position="103"/>
    </location>
</feature>
<evidence type="ECO:0000256" key="2">
    <source>
        <dbReference type="ARBA" id="ARBA00022741"/>
    </source>
</evidence>
<reference evidence="10" key="1">
    <citation type="submission" date="2020-11" db="EMBL/GenBank/DDBJ databases">
        <authorList>
            <person name="Tran Van P."/>
        </authorList>
    </citation>
    <scope>NUCLEOTIDE SEQUENCE</scope>
</reference>
<dbReference type="GO" id="GO:0005730">
    <property type="term" value="C:nucleolus"/>
    <property type="evidence" value="ECO:0007669"/>
    <property type="project" value="TreeGrafter"/>
</dbReference>
<feature type="compositionally biased region" description="Acidic residues" evidence="8">
    <location>
        <begin position="465"/>
        <end position="485"/>
    </location>
</feature>
<feature type="region of interest" description="Disordered" evidence="8">
    <location>
        <begin position="463"/>
        <end position="500"/>
    </location>
</feature>
<dbReference type="CDD" id="cd04178">
    <property type="entry name" value="Nucleostemin_like"/>
    <property type="match status" value="1"/>
</dbReference>
<evidence type="ECO:0000259" key="9">
    <source>
        <dbReference type="PROSITE" id="PS51721"/>
    </source>
</evidence>
<dbReference type="Pfam" id="PF01926">
    <property type="entry name" value="MMR_HSR1"/>
    <property type="match status" value="1"/>
</dbReference>
<keyword evidence="4" id="KW-0342">GTP-binding</keyword>
<dbReference type="PROSITE" id="PS51721">
    <property type="entry name" value="G_CP"/>
    <property type="match status" value="1"/>
</dbReference>
<proteinExistence type="predicted"/>
<feature type="domain" description="CP-type G" evidence="9">
    <location>
        <begin position="125"/>
        <end position="308"/>
    </location>
</feature>
<dbReference type="AlphaFoldDB" id="A0A7R8ZVW5"/>
<accession>A0A7R8ZVW5</accession>
<evidence type="ECO:0000256" key="3">
    <source>
        <dbReference type="ARBA" id="ARBA00023054"/>
    </source>
</evidence>
<keyword evidence="5" id="KW-0539">Nucleus</keyword>
<feature type="region of interest" description="Disordered" evidence="8">
    <location>
        <begin position="22"/>
        <end position="61"/>
    </location>
</feature>
<comment type="subcellular location">
    <subcellularLocation>
        <location evidence="1">Nucleus</location>
    </subcellularLocation>
</comment>
<dbReference type="Gene3D" id="1.10.1580.10">
    <property type="match status" value="1"/>
</dbReference>
<dbReference type="PRINTS" id="PR00326">
    <property type="entry name" value="GTP1OBG"/>
</dbReference>
<evidence type="ECO:0000256" key="4">
    <source>
        <dbReference type="ARBA" id="ARBA00023134"/>
    </source>
</evidence>
<sequence>MKKPLRKASKRMPAKRRYKIAKKVREHKRRLRKEAKKTGHKKEGRKSREAKARIPNSAPFKDEVLAEAERLKRKAEEERERKREALKKILDEANVREEAFRKERELEEFKVSRTALPDTSAKSFYKEFKKVVESSDVVLEVLDARDPLGCRSKELEEAVLETKGQKRLVLVLNKADLVPRANLKAWLEYLRKEFPTVAFKAATAQNQVYRSRKQVMKASLGLLNSTQCLGADMVMSLLGNYCRNKGIRTSITVGVVGFPNVGKSSLINSLKRNKSCNVGAVPGVTRTTQLVQLDKHIRLLDSPGMVLAASSSNLSAAALALRNAVRVEAIEDPITPVEAILERATKQQLMIHYKLPAFNTVDEFLGLLARRSGYLRKGGIADPERAARSVLLHWNSGKIKYFTEPPSKPLVHVEASLVSEMAKEFDLEAVDAMSTEMLEKKLPRVLPSETLKVDAQTVVTKLDGGGEEAEMQGEDQPMEDEEDNDGSFSTARTKSIHGLLPEKVQVRLEEKVAKREVRRREKEAPLDDS</sequence>
<dbReference type="EMBL" id="OB666624">
    <property type="protein sequence ID" value="CAD7233617.1"/>
    <property type="molecule type" value="Genomic_DNA"/>
</dbReference>
<dbReference type="OrthoDB" id="444945at2759"/>
<evidence type="ECO:0000313" key="10">
    <source>
        <dbReference type="EMBL" id="CAD7233617.1"/>
    </source>
</evidence>
<dbReference type="FunFam" id="1.10.1580.10:FF:000002">
    <property type="entry name" value="Guanine nucleotide-binding protein-like 3 (nucleolar)-like"/>
    <property type="match status" value="1"/>
</dbReference>
<dbReference type="InterPro" id="IPR027417">
    <property type="entry name" value="P-loop_NTPase"/>
</dbReference>